<dbReference type="Proteomes" id="UP001472677">
    <property type="component" value="Unassembled WGS sequence"/>
</dbReference>
<gene>
    <name evidence="1" type="ORF">V6N12_066676</name>
</gene>
<proteinExistence type="predicted"/>
<evidence type="ECO:0000313" key="1">
    <source>
        <dbReference type="EMBL" id="KAK8505147.1"/>
    </source>
</evidence>
<accession>A0ABR2BDK7</accession>
<protein>
    <submittedName>
        <fullName evidence="1">Uncharacterized protein</fullName>
    </submittedName>
</protein>
<name>A0ABR2BDK7_9ROSI</name>
<keyword evidence="2" id="KW-1185">Reference proteome</keyword>
<evidence type="ECO:0000313" key="2">
    <source>
        <dbReference type="Proteomes" id="UP001472677"/>
    </source>
</evidence>
<reference evidence="1 2" key="1">
    <citation type="journal article" date="2024" name="G3 (Bethesda)">
        <title>Genome assembly of Hibiscus sabdariffa L. provides insights into metabolisms of medicinal natural products.</title>
        <authorList>
            <person name="Kim T."/>
        </authorList>
    </citation>
    <scope>NUCLEOTIDE SEQUENCE [LARGE SCALE GENOMIC DNA]</scope>
    <source>
        <strain evidence="1">TK-2024</strain>
        <tissue evidence="1">Old leaves</tissue>
    </source>
</reference>
<sequence>MLFPLQVENQLSSTLVVQSSSRSHLASNLKSLLYLFFIPFKSKTIGAWSEAMVASRTPIALGKELLHQEKPEYDQVLLELLHLRSYD</sequence>
<organism evidence="1 2">
    <name type="scientific">Hibiscus sabdariffa</name>
    <name type="common">roselle</name>
    <dbReference type="NCBI Taxonomy" id="183260"/>
    <lineage>
        <taxon>Eukaryota</taxon>
        <taxon>Viridiplantae</taxon>
        <taxon>Streptophyta</taxon>
        <taxon>Embryophyta</taxon>
        <taxon>Tracheophyta</taxon>
        <taxon>Spermatophyta</taxon>
        <taxon>Magnoliopsida</taxon>
        <taxon>eudicotyledons</taxon>
        <taxon>Gunneridae</taxon>
        <taxon>Pentapetalae</taxon>
        <taxon>rosids</taxon>
        <taxon>malvids</taxon>
        <taxon>Malvales</taxon>
        <taxon>Malvaceae</taxon>
        <taxon>Malvoideae</taxon>
        <taxon>Hibiscus</taxon>
    </lineage>
</organism>
<comment type="caution">
    <text evidence="1">The sequence shown here is derived from an EMBL/GenBank/DDBJ whole genome shotgun (WGS) entry which is preliminary data.</text>
</comment>
<dbReference type="EMBL" id="JBBPBM010000129">
    <property type="protein sequence ID" value="KAK8505147.1"/>
    <property type="molecule type" value="Genomic_DNA"/>
</dbReference>